<protein>
    <submittedName>
        <fullName evidence="2">Uncharacterized protein</fullName>
    </submittedName>
</protein>
<reference evidence="2 3" key="1">
    <citation type="submission" date="2016-06" db="EMBL/GenBank/DDBJ databases">
        <authorList>
            <person name="Kjaerup R.B."/>
            <person name="Dalgaard T.S."/>
            <person name="Juul-Madsen H.R."/>
        </authorList>
    </citation>
    <scope>NUCLEOTIDE SEQUENCE [LARGE SCALE GENOMIC DNA]</scope>
    <source>
        <strain evidence="2 3">DSM 43821</strain>
    </source>
</reference>
<keyword evidence="1" id="KW-0472">Membrane</keyword>
<organism evidence="2 3">
    <name type="scientific">Micromonospora purpureochromogenes</name>
    <dbReference type="NCBI Taxonomy" id="47872"/>
    <lineage>
        <taxon>Bacteria</taxon>
        <taxon>Bacillati</taxon>
        <taxon>Actinomycetota</taxon>
        <taxon>Actinomycetes</taxon>
        <taxon>Micromonosporales</taxon>
        <taxon>Micromonosporaceae</taxon>
        <taxon>Micromonospora</taxon>
    </lineage>
</organism>
<dbReference type="RefSeq" id="WP_088961573.1">
    <property type="nucleotide sequence ID" value="NZ_LT607410.1"/>
</dbReference>
<name>A0A1C4XW06_9ACTN</name>
<evidence type="ECO:0000256" key="1">
    <source>
        <dbReference type="SAM" id="Phobius"/>
    </source>
</evidence>
<accession>A0A1C4XW06</accession>
<dbReference type="EMBL" id="LT607410">
    <property type="protein sequence ID" value="SCF12683.1"/>
    <property type="molecule type" value="Genomic_DNA"/>
</dbReference>
<feature type="transmembrane region" description="Helical" evidence="1">
    <location>
        <begin position="76"/>
        <end position="97"/>
    </location>
</feature>
<dbReference type="AlphaFoldDB" id="A0A1C4XW06"/>
<keyword evidence="1" id="KW-0812">Transmembrane</keyword>
<feature type="transmembrane region" description="Helical" evidence="1">
    <location>
        <begin position="43"/>
        <end position="64"/>
    </location>
</feature>
<keyword evidence="1" id="KW-1133">Transmembrane helix</keyword>
<evidence type="ECO:0000313" key="2">
    <source>
        <dbReference type="EMBL" id="SCF12683.1"/>
    </source>
</evidence>
<dbReference type="Proteomes" id="UP000198228">
    <property type="component" value="Chromosome I"/>
</dbReference>
<proteinExistence type="predicted"/>
<gene>
    <name evidence="2" type="ORF">GA0074696_2884</name>
</gene>
<sequence>MGRRSEVAQAATSAGLVVIAHTWLGTAAANALWIGRDSPGEWTFYFGAASCLLLPVTVAAGWLLTRLPRSRYLGRGALVGTATVTVLAAAAAVTGWAPPWISEGWTGTGSS</sequence>
<evidence type="ECO:0000313" key="3">
    <source>
        <dbReference type="Proteomes" id="UP000198228"/>
    </source>
</evidence>